<protein>
    <submittedName>
        <fullName evidence="1">Uncharacterized protein</fullName>
    </submittedName>
</protein>
<organism evidence="1 2">
    <name type="scientific">Yersinia pseudotuberculosis serotype O:1b (strain IP 31758)</name>
    <dbReference type="NCBI Taxonomy" id="349747"/>
    <lineage>
        <taxon>Bacteria</taxon>
        <taxon>Pseudomonadati</taxon>
        <taxon>Pseudomonadota</taxon>
        <taxon>Gammaproteobacteria</taxon>
        <taxon>Enterobacterales</taxon>
        <taxon>Yersiniaceae</taxon>
        <taxon>Yersinia</taxon>
    </lineage>
</organism>
<dbReference type="Proteomes" id="UP000002412">
    <property type="component" value="Chromosome"/>
</dbReference>
<evidence type="ECO:0000313" key="2">
    <source>
        <dbReference type="Proteomes" id="UP000002412"/>
    </source>
</evidence>
<reference evidence="1 2" key="1">
    <citation type="journal article" date="2007" name="PLoS Genet.">
        <title>The complete genome sequence of Yersinia pseudotuberculosis IP31758, the causative agent of Far East scarlet-like fever.</title>
        <authorList>
            <person name="Eppinger M."/>
            <person name="Rosovitz M.J."/>
            <person name="Fricke W.F."/>
            <person name="Rasko D.A."/>
            <person name="Kokorina G."/>
            <person name="Fayolle C."/>
            <person name="Lindler L.E."/>
            <person name="Carniel E."/>
            <person name="Ravel J."/>
        </authorList>
    </citation>
    <scope>NUCLEOTIDE SEQUENCE [LARGE SCALE GENOMIC DNA]</scope>
    <source>
        <strain evidence="1 2">IP 31758</strain>
    </source>
</reference>
<dbReference type="KEGG" id="ypi:YpsIP31758_3645"/>
<proteinExistence type="predicted"/>
<evidence type="ECO:0000313" key="1">
    <source>
        <dbReference type="EMBL" id="ABS48698.1"/>
    </source>
</evidence>
<gene>
    <name evidence="1" type="ordered locus">YpsIP31758_3645</name>
</gene>
<dbReference type="AlphaFoldDB" id="A0A0U1R0P2"/>
<dbReference type="EMBL" id="CP000720">
    <property type="protein sequence ID" value="ABS48698.1"/>
    <property type="molecule type" value="Genomic_DNA"/>
</dbReference>
<dbReference type="HOGENOM" id="CLU_216984_0_0_6"/>
<sequence>MNTVNNFAHDALLHVLADNMTYPPIIKLYAGDKSRPASSTPPLLTDR</sequence>
<accession>A0A0U1R0P2</accession>
<name>A0A0U1R0P2_YERP3</name>